<keyword evidence="5" id="KW-0479">Metal-binding</keyword>
<dbReference type="Gene3D" id="1.10.1410.10">
    <property type="match status" value="1"/>
</dbReference>
<dbReference type="InterPro" id="IPR045862">
    <property type="entry name" value="Trf4-like"/>
</dbReference>
<evidence type="ECO:0000256" key="7">
    <source>
        <dbReference type="SAM" id="MobiDB-lite"/>
    </source>
</evidence>
<dbReference type="InterPro" id="IPR002058">
    <property type="entry name" value="PAP_assoc"/>
</dbReference>
<dbReference type="GO" id="GO:0031499">
    <property type="term" value="C:TRAMP complex"/>
    <property type="evidence" value="ECO:0007669"/>
    <property type="project" value="UniProtKB-ARBA"/>
</dbReference>
<dbReference type="AlphaFoldDB" id="A0A4P9Z1H3"/>
<dbReference type="Gene3D" id="3.30.460.10">
    <property type="entry name" value="Beta Polymerase, domain 2"/>
    <property type="match status" value="1"/>
</dbReference>
<dbReference type="Pfam" id="PF03828">
    <property type="entry name" value="PAP_assoc"/>
    <property type="match status" value="1"/>
</dbReference>
<feature type="region of interest" description="Disordered" evidence="7">
    <location>
        <begin position="243"/>
        <end position="262"/>
    </location>
</feature>
<feature type="domain" description="PAP-associated" evidence="8">
    <location>
        <begin position="200"/>
        <end position="258"/>
    </location>
</feature>
<dbReference type="GO" id="GO:1990817">
    <property type="term" value="F:poly(A) RNA polymerase activity"/>
    <property type="evidence" value="ECO:0007669"/>
    <property type="project" value="UniProtKB-EC"/>
</dbReference>
<evidence type="ECO:0000256" key="4">
    <source>
        <dbReference type="ARBA" id="ARBA00022679"/>
    </source>
</evidence>
<evidence type="ECO:0000256" key="2">
    <source>
        <dbReference type="ARBA" id="ARBA00008593"/>
    </source>
</evidence>
<comment type="cofactor">
    <cofactor evidence="1">
        <name>Mn(2+)</name>
        <dbReference type="ChEBI" id="CHEBI:29035"/>
    </cofactor>
</comment>
<dbReference type="Proteomes" id="UP000278143">
    <property type="component" value="Unassembled WGS sequence"/>
</dbReference>
<dbReference type="FunFam" id="3.30.460.10:FF:000006">
    <property type="entry name" value="non-canonical poly(A) RNA polymerase PAPD5"/>
    <property type="match status" value="1"/>
</dbReference>
<dbReference type="SUPFAM" id="SSF81301">
    <property type="entry name" value="Nucleotidyltransferase"/>
    <property type="match status" value="1"/>
</dbReference>
<evidence type="ECO:0000256" key="6">
    <source>
        <dbReference type="ARBA" id="ARBA00022842"/>
    </source>
</evidence>
<dbReference type="GO" id="GO:0010629">
    <property type="term" value="P:negative regulation of gene expression"/>
    <property type="evidence" value="ECO:0007669"/>
    <property type="project" value="UniProtKB-ARBA"/>
</dbReference>
<dbReference type="EMBL" id="KZ989686">
    <property type="protein sequence ID" value="RKP25601.1"/>
    <property type="molecule type" value="Genomic_DNA"/>
</dbReference>
<keyword evidence="6" id="KW-0460">Magnesium</keyword>
<name>A0A4P9Z1H3_9FUNG</name>
<dbReference type="GO" id="GO:0071035">
    <property type="term" value="P:nuclear polyadenylation-dependent rRNA catabolic process"/>
    <property type="evidence" value="ECO:0007669"/>
    <property type="project" value="UniProtKB-ARBA"/>
</dbReference>
<dbReference type="GO" id="GO:0031123">
    <property type="term" value="P:RNA 3'-end processing"/>
    <property type="evidence" value="ECO:0007669"/>
    <property type="project" value="TreeGrafter"/>
</dbReference>
<organism evidence="10 11">
    <name type="scientific">Syncephalis pseudoplumigaleata</name>
    <dbReference type="NCBI Taxonomy" id="1712513"/>
    <lineage>
        <taxon>Eukaryota</taxon>
        <taxon>Fungi</taxon>
        <taxon>Fungi incertae sedis</taxon>
        <taxon>Zoopagomycota</taxon>
        <taxon>Zoopagomycotina</taxon>
        <taxon>Zoopagomycetes</taxon>
        <taxon>Zoopagales</taxon>
        <taxon>Piptocephalidaceae</taxon>
        <taxon>Syncephalis</taxon>
    </lineage>
</organism>
<evidence type="ECO:0000256" key="3">
    <source>
        <dbReference type="ARBA" id="ARBA00012388"/>
    </source>
</evidence>
<dbReference type="GO" id="GO:0043634">
    <property type="term" value="P:polyadenylation-dependent ncRNA catabolic process"/>
    <property type="evidence" value="ECO:0007669"/>
    <property type="project" value="TreeGrafter"/>
</dbReference>
<dbReference type="EC" id="2.7.7.19" evidence="3"/>
<comment type="similarity">
    <text evidence="2">Belongs to the DNA polymerase type-B-like family.</text>
</comment>
<keyword evidence="11" id="KW-1185">Reference proteome</keyword>
<dbReference type="PANTHER" id="PTHR23092">
    <property type="entry name" value="POLY(A) RNA POLYMERASE"/>
    <property type="match status" value="1"/>
</dbReference>
<accession>A0A4P9Z1H3</accession>
<dbReference type="InterPro" id="IPR054708">
    <property type="entry name" value="MTPAP-like_central"/>
</dbReference>
<sequence>ASRLHEEIVDFMKYIAPTPQEHEMRLLVVKQLEDVAKHLWYGAELSVFGSYDTQLYLPSSDIDVVITAPHLTALNRSRLVDELFNLSNALKRRGIATDVRVVHKARVPIIKIVDVTTRYPVDISLNITNGIHSARMVKRFSEQLPAMKPIMLLIKQFLTQRSMNEVFTGGLSSYSLMIMTVSFLQMHPLLQTGRIKAEENLGVLLMEFLELYGTHFSYEKVGIRVTRNGSYYRKVDLGRVRPDLPDVPSLEDPNDSDNDVGAGSYNMRRVRQAFYGAFEKLKLALMQ</sequence>
<dbReference type="GO" id="GO:0046872">
    <property type="term" value="F:metal ion binding"/>
    <property type="evidence" value="ECO:0007669"/>
    <property type="project" value="UniProtKB-KW"/>
</dbReference>
<evidence type="ECO:0000256" key="1">
    <source>
        <dbReference type="ARBA" id="ARBA00001936"/>
    </source>
</evidence>
<dbReference type="InterPro" id="IPR043519">
    <property type="entry name" value="NT_sf"/>
</dbReference>
<dbReference type="PANTHER" id="PTHR23092:SF15">
    <property type="entry name" value="INACTIVE NON-CANONICAL POLY(A) RNA POLYMERASE PROTEIN TRF4-2-RELATED"/>
    <property type="match status" value="1"/>
</dbReference>
<dbReference type="FunFam" id="1.10.1410.10:FF:000003">
    <property type="entry name" value="non-canonical poly(A) RNA polymerase PAPD7"/>
    <property type="match status" value="1"/>
</dbReference>
<evidence type="ECO:0000259" key="8">
    <source>
        <dbReference type="Pfam" id="PF03828"/>
    </source>
</evidence>
<reference evidence="11" key="1">
    <citation type="journal article" date="2018" name="Nat. Microbiol.">
        <title>Leveraging single-cell genomics to expand the fungal tree of life.</title>
        <authorList>
            <person name="Ahrendt S.R."/>
            <person name="Quandt C.A."/>
            <person name="Ciobanu D."/>
            <person name="Clum A."/>
            <person name="Salamov A."/>
            <person name="Andreopoulos B."/>
            <person name="Cheng J.F."/>
            <person name="Woyke T."/>
            <person name="Pelin A."/>
            <person name="Henrissat B."/>
            <person name="Reynolds N.K."/>
            <person name="Benny G.L."/>
            <person name="Smith M.E."/>
            <person name="James T.Y."/>
            <person name="Grigoriev I.V."/>
        </authorList>
    </citation>
    <scope>NUCLEOTIDE SEQUENCE [LARGE SCALE GENOMIC DNA]</scope>
    <source>
        <strain evidence="11">Benny S71-1</strain>
    </source>
</reference>
<dbReference type="Pfam" id="PF22600">
    <property type="entry name" value="MTPAP-like_central"/>
    <property type="match status" value="1"/>
</dbReference>
<evidence type="ECO:0000313" key="11">
    <source>
        <dbReference type="Proteomes" id="UP000278143"/>
    </source>
</evidence>
<dbReference type="GO" id="GO:0003729">
    <property type="term" value="F:mRNA binding"/>
    <property type="evidence" value="ECO:0007669"/>
    <property type="project" value="TreeGrafter"/>
</dbReference>
<keyword evidence="4" id="KW-0808">Transferase</keyword>
<feature type="non-terminal residue" evidence="10">
    <location>
        <position position="1"/>
    </location>
</feature>
<evidence type="ECO:0000313" key="10">
    <source>
        <dbReference type="EMBL" id="RKP25601.1"/>
    </source>
</evidence>
<protein>
    <recommendedName>
        <fullName evidence="3">polynucleotide adenylyltransferase</fullName>
        <ecNumber evidence="3">2.7.7.19</ecNumber>
    </recommendedName>
</protein>
<feature type="non-terminal residue" evidence="10">
    <location>
        <position position="287"/>
    </location>
</feature>
<dbReference type="GO" id="GO:0005730">
    <property type="term" value="C:nucleolus"/>
    <property type="evidence" value="ECO:0007669"/>
    <property type="project" value="TreeGrafter"/>
</dbReference>
<evidence type="ECO:0000256" key="5">
    <source>
        <dbReference type="ARBA" id="ARBA00022723"/>
    </source>
</evidence>
<dbReference type="SUPFAM" id="SSF81631">
    <property type="entry name" value="PAP/OAS1 substrate-binding domain"/>
    <property type="match status" value="1"/>
</dbReference>
<dbReference type="OrthoDB" id="273917at2759"/>
<feature type="domain" description="Poly(A) RNA polymerase mitochondrial-like central palm" evidence="9">
    <location>
        <begin position="4"/>
        <end position="141"/>
    </location>
</feature>
<gene>
    <name evidence="10" type="ORF">SYNPS1DRAFT_6896</name>
</gene>
<dbReference type="CDD" id="cd05402">
    <property type="entry name" value="NT_PAP_TUTase"/>
    <property type="match status" value="1"/>
</dbReference>
<proteinExistence type="inferred from homology"/>
<evidence type="ECO:0000259" key="9">
    <source>
        <dbReference type="Pfam" id="PF22600"/>
    </source>
</evidence>